<comment type="catalytic activity">
    <reaction evidence="12">
        <text>L-lysyl-[protein] + acetyl-CoA = N(6)-acetyl-L-lysyl-[protein] + CoA + H(+)</text>
        <dbReference type="Rhea" id="RHEA:45948"/>
        <dbReference type="Rhea" id="RHEA-COMP:9752"/>
        <dbReference type="Rhea" id="RHEA-COMP:10731"/>
        <dbReference type="ChEBI" id="CHEBI:15378"/>
        <dbReference type="ChEBI" id="CHEBI:29969"/>
        <dbReference type="ChEBI" id="CHEBI:57287"/>
        <dbReference type="ChEBI" id="CHEBI:57288"/>
        <dbReference type="ChEBI" id="CHEBI:61930"/>
        <dbReference type="EC" id="2.3.1.48"/>
    </reaction>
</comment>
<dbReference type="InterPro" id="IPR035898">
    <property type="entry name" value="TAZ_dom_sf"/>
</dbReference>
<evidence type="ECO:0000256" key="6">
    <source>
        <dbReference type="ARBA" id="ARBA00022833"/>
    </source>
</evidence>
<keyword evidence="10" id="KW-0804">Transcription</keyword>
<dbReference type="Proteomes" id="UP000494165">
    <property type="component" value="Unassembled WGS sequence"/>
</dbReference>
<dbReference type="InterPro" id="IPR013178">
    <property type="entry name" value="Histone_AcTrfase_Rtt109/CBP"/>
</dbReference>
<dbReference type="InterPro" id="IPR043145">
    <property type="entry name" value="Znf_ZZ_sf"/>
</dbReference>
<evidence type="ECO:0000313" key="16">
    <source>
        <dbReference type="Proteomes" id="UP000494165"/>
    </source>
</evidence>
<keyword evidence="16" id="KW-1185">Reference proteome</keyword>
<reference evidence="15 16" key="1">
    <citation type="submission" date="2020-04" db="EMBL/GenBank/DDBJ databases">
        <authorList>
            <person name="Alioto T."/>
            <person name="Alioto T."/>
            <person name="Gomez Garrido J."/>
        </authorList>
    </citation>
    <scope>NUCLEOTIDE SEQUENCE [LARGE SCALE GENOMIC DNA]</scope>
</reference>
<keyword evidence="8" id="KW-0805">Transcription regulation</keyword>
<dbReference type="GO" id="GO:0000123">
    <property type="term" value="C:histone acetyltransferase complex"/>
    <property type="evidence" value="ECO:0007669"/>
    <property type="project" value="TreeGrafter"/>
</dbReference>
<gene>
    <name evidence="15" type="ORF">CLODIP_2_CD13157</name>
</gene>
<dbReference type="Gene3D" id="3.30.60.90">
    <property type="match status" value="1"/>
</dbReference>
<keyword evidence="3" id="KW-0808">Transferase</keyword>
<feature type="zinc finger region" description="TAZ-type" evidence="13">
    <location>
        <begin position="96"/>
        <end position="176"/>
    </location>
</feature>
<accession>A0A8S1DBH0</accession>
<evidence type="ECO:0000256" key="11">
    <source>
        <dbReference type="ARBA" id="ARBA00023242"/>
    </source>
</evidence>
<evidence type="ECO:0000256" key="9">
    <source>
        <dbReference type="ARBA" id="ARBA00023159"/>
    </source>
</evidence>
<evidence type="ECO:0000256" key="3">
    <source>
        <dbReference type="ARBA" id="ARBA00022679"/>
    </source>
</evidence>
<keyword evidence="5 13" id="KW-0863">Zinc-finger</keyword>
<sequence>MAIYKSLKYSPRIMLHELISQNERCFICGNRANEDSIWTCVECDNYVLCSKCFGKYRHEHIMEKLEQWQSKNLDILKLLLDVESDQKRPVHAKEHIDEKRLSLDQRIQLMAHASYCEADKCQECTLIICQKMKKVMRHNQACQEKFSGGSTLRSSALSDLNAQIMMLKSNQAQFRP</sequence>
<keyword evidence="11" id="KW-0539">Nucleus</keyword>
<dbReference type="PROSITE" id="PS50134">
    <property type="entry name" value="ZF_TAZ"/>
    <property type="match status" value="1"/>
</dbReference>
<dbReference type="OrthoDB" id="899at2759"/>
<comment type="caution">
    <text evidence="15">The sequence shown here is derived from an EMBL/GenBank/DDBJ whole genome shotgun (WGS) entry which is preliminary data.</text>
</comment>
<dbReference type="EMBL" id="CADEPI010000220">
    <property type="protein sequence ID" value="CAB3380924.1"/>
    <property type="molecule type" value="Genomic_DNA"/>
</dbReference>
<dbReference type="GO" id="GO:0008270">
    <property type="term" value="F:zinc ion binding"/>
    <property type="evidence" value="ECO:0007669"/>
    <property type="project" value="UniProtKB-KW"/>
</dbReference>
<dbReference type="PANTHER" id="PTHR13808">
    <property type="entry name" value="CBP/P300-RELATED"/>
    <property type="match status" value="1"/>
</dbReference>
<name>A0A8S1DBH0_9INSE</name>
<dbReference type="GO" id="GO:0005667">
    <property type="term" value="C:transcription regulator complex"/>
    <property type="evidence" value="ECO:0007669"/>
    <property type="project" value="TreeGrafter"/>
</dbReference>
<evidence type="ECO:0000256" key="10">
    <source>
        <dbReference type="ARBA" id="ARBA00023163"/>
    </source>
</evidence>
<dbReference type="GO" id="GO:0031490">
    <property type="term" value="F:chromatin DNA binding"/>
    <property type="evidence" value="ECO:0007669"/>
    <property type="project" value="TreeGrafter"/>
</dbReference>
<evidence type="ECO:0000313" key="15">
    <source>
        <dbReference type="EMBL" id="CAB3380924.1"/>
    </source>
</evidence>
<feature type="domain" description="TAZ-type" evidence="14">
    <location>
        <begin position="96"/>
        <end position="176"/>
    </location>
</feature>
<comment type="subcellular location">
    <subcellularLocation>
        <location evidence="1">Nucleus</location>
    </subcellularLocation>
</comment>
<dbReference type="GO" id="GO:0045944">
    <property type="term" value="P:positive regulation of transcription by RNA polymerase II"/>
    <property type="evidence" value="ECO:0007669"/>
    <property type="project" value="TreeGrafter"/>
</dbReference>
<keyword evidence="6 13" id="KW-0862">Zinc</keyword>
<organism evidence="15 16">
    <name type="scientific">Cloeon dipterum</name>
    <dbReference type="NCBI Taxonomy" id="197152"/>
    <lineage>
        <taxon>Eukaryota</taxon>
        <taxon>Metazoa</taxon>
        <taxon>Ecdysozoa</taxon>
        <taxon>Arthropoda</taxon>
        <taxon>Hexapoda</taxon>
        <taxon>Insecta</taxon>
        <taxon>Pterygota</taxon>
        <taxon>Palaeoptera</taxon>
        <taxon>Ephemeroptera</taxon>
        <taxon>Pisciforma</taxon>
        <taxon>Baetidae</taxon>
        <taxon>Cloeon</taxon>
    </lineage>
</organism>
<dbReference type="EC" id="2.3.1.48" evidence="2"/>
<keyword evidence="4 13" id="KW-0479">Metal-binding</keyword>
<protein>
    <recommendedName>
        <fullName evidence="2">histone acetyltransferase</fullName>
        <ecNumber evidence="2">2.3.1.48</ecNumber>
    </recommendedName>
</protein>
<dbReference type="SMART" id="SM00291">
    <property type="entry name" value="ZnF_ZZ"/>
    <property type="match status" value="1"/>
</dbReference>
<evidence type="ECO:0000256" key="4">
    <source>
        <dbReference type="ARBA" id="ARBA00022723"/>
    </source>
</evidence>
<keyword evidence="7" id="KW-0156">Chromatin regulator</keyword>
<dbReference type="GO" id="GO:0003713">
    <property type="term" value="F:transcription coactivator activity"/>
    <property type="evidence" value="ECO:0007669"/>
    <property type="project" value="TreeGrafter"/>
</dbReference>
<dbReference type="InterPro" id="IPR000197">
    <property type="entry name" value="Znf_TAZ"/>
</dbReference>
<evidence type="ECO:0000256" key="12">
    <source>
        <dbReference type="ARBA" id="ARBA00048017"/>
    </source>
</evidence>
<dbReference type="SUPFAM" id="SSF57933">
    <property type="entry name" value="TAZ domain"/>
    <property type="match status" value="1"/>
</dbReference>
<keyword evidence="9" id="KW-0010">Activator</keyword>
<dbReference type="InterPro" id="IPR000433">
    <property type="entry name" value="Znf_ZZ"/>
</dbReference>
<evidence type="ECO:0000256" key="1">
    <source>
        <dbReference type="ARBA" id="ARBA00004123"/>
    </source>
</evidence>
<dbReference type="Pfam" id="PF00569">
    <property type="entry name" value="ZZ"/>
    <property type="match status" value="1"/>
</dbReference>
<evidence type="ECO:0000256" key="13">
    <source>
        <dbReference type="PROSITE-ProRule" id="PRU00203"/>
    </source>
</evidence>
<dbReference type="GO" id="GO:0005634">
    <property type="term" value="C:nucleus"/>
    <property type="evidence" value="ECO:0007669"/>
    <property type="project" value="UniProtKB-SubCell"/>
</dbReference>
<evidence type="ECO:0000259" key="14">
    <source>
        <dbReference type="PROSITE" id="PS50134"/>
    </source>
</evidence>
<evidence type="ECO:0000256" key="8">
    <source>
        <dbReference type="ARBA" id="ARBA00023015"/>
    </source>
</evidence>
<evidence type="ECO:0000256" key="5">
    <source>
        <dbReference type="ARBA" id="ARBA00022771"/>
    </source>
</evidence>
<dbReference type="Pfam" id="PF02135">
    <property type="entry name" value="zf-TAZ"/>
    <property type="match status" value="1"/>
</dbReference>
<evidence type="ECO:0000256" key="2">
    <source>
        <dbReference type="ARBA" id="ARBA00013184"/>
    </source>
</evidence>
<dbReference type="AlphaFoldDB" id="A0A8S1DBH0"/>
<dbReference type="Gene3D" id="1.20.1020.10">
    <property type="entry name" value="TAZ domain"/>
    <property type="match status" value="1"/>
</dbReference>
<evidence type="ECO:0000256" key="7">
    <source>
        <dbReference type="ARBA" id="ARBA00022853"/>
    </source>
</evidence>
<dbReference type="GO" id="GO:0004402">
    <property type="term" value="F:histone acetyltransferase activity"/>
    <property type="evidence" value="ECO:0007669"/>
    <property type="project" value="InterPro"/>
</dbReference>
<dbReference type="SUPFAM" id="SSF57850">
    <property type="entry name" value="RING/U-box"/>
    <property type="match status" value="1"/>
</dbReference>
<dbReference type="PANTHER" id="PTHR13808:SF1">
    <property type="entry name" value="HISTONE ACETYLTRANSFERASE"/>
    <property type="match status" value="1"/>
</dbReference>
<proteinExistence type="predicted"/>